<dbReference type="Proteomes" id="UP000194236">
    <property type="component" value="Unassembled WGS sequence"/>
</dbReference>
<accession>A0A1Y3AMC6</accession>
<proteinExistence type="predicted"/>
<sequence>MDIERKLNHDPELFLVAEVGG</sequence>
<protein>
    <submittedName>
        <fullName evidence="1">Uncharacterized protein</fullName>
    </submittedName>
</protein>
<feature type="non-terminal residue" evidence="1">
    <location>
        <position position="21"/>
    </location>
</feature>
<name>A0A1Y3AMC6_EURMA</name>
<reference evidence="1 2" key="1">
    <citation type="submission" date="2017-03" db="EMBL/GenBank/DDBJ databases">
        <title>Genome Survey of Euroglyphus maynei.</title>
        <authorList>
            <person name="Arlian L.G."/>
            <person name="Morgan M.S."/>
            <person name="Rider S.D."/>
        </authorList>
    </citation>
    <scope>NUCLEOTIDE SEQUENCE [LARGE SCALE GENOMIC DNA]</scope>
    <source>
        <strain evidence="1">Arlian Lab</strain>
        <tissue evidence="1">Whole body</tissue>
    </source>
</reference>
<evidence type="ECO:0000313" key="2">
    <source>
        <dbReference type="Proteomes" id="UP000194236"/>
    </source>
</evidence>
<dbReference type="AlphaFoldDB" id="A0A1Y3AMC6"/>
<evidence type="ECO:0000313" key="1">
    <source>
        <dbReference type="EMBL" id="OTF69177.1"/>
    </source>
</evidence>
<organism evidence="1 2">
    <name type="scientific">Euroglyphus maynei</name>
    <name type="common">Mayne's house dust mite</name>
    <dbReference type="NCBI Taxonomy" id="6958"/>
    <lineage>
        <taxon>Eukaryota</taxon>
        <taxon>Metazoa</taxon>
        <taxon>Ecdysozoa</taxon>
        <taxon>Arthropoda</taxon>
        <taxon>Chelicerata</taxon>
        <taxon>Arachnida</taxon>
        <taxon>Acari</taxon>
        <taxon>Acariformes</taxon>
        <taxon>Sarcoptiformes</taxon>
        <taxon>Astigmata</taxon>
        <taxon>Psoroptidia</taxon>
        <taxon>Analgoidea</taxon>
        <taxon>Pyroglyphidae</taxon>
        <taxon>Pyroglyphinae</taxon>
        <taxon>Euroglyphus</taxon>
    </lineage>
</organism>
<gene>
    <name evidence="1" type="ORF">BLA29_015439</name>
</gene>
<comment type="caution">
    <text evidence="1">The sequence shown here is derived from an EMBL/GenBank/DDBJ whole genome shotgun (WGS) entry which is preliminary data.</text>
</comment>
<dbReference type="EMBL" id="MUJZ01071839">
    <property type="protein sequence ID" value="OTF69177.1"/>
    <property type="molecule type" value="Genomic_DNA"/>
</dbReference>
<keyword evidence="2" id="KW-1185">Reference proteome</keyword>